<proteinExistence type="predicted"/>
<sequence>MSQDFIKGSTEDSIRNQTIPSFDELNNDTWDFETMKGFQFSYMMVEFVVERYGVDALNKLIRNPQDFEGIFQCSETELYKLWVEYIKI</sequence>
<dbReference type="Proteomes" id="UP001174205">
    <property type="component" value="Unassembled WGS sequence"/>
</dbReference>
<dbReference type="RefSeq" id="WP_301247147.1">
    <property type="nucleotide sequence ID" value="NZ_JAROCD010000006.1"/>
</dbReference>
<evidence type="ECO:0000313" key="2">
    <source>
        <dbReference type="Proteomes" id="UP001174205"/>
    </source>
</evidence>
<gene>
    <name evidence="1" type="ORF">P5G61_14270</name>
</gene>
<keyword evidence="2" id="KW-1185">Reference proteome</keyword>
<organism evidence="1 2">
    <name type="scientific">Paenibacillus vandeheii</name>
    <dbReference type="NCBI Taxonomy" id="3035917"/>
    <lineage>
        <taxon>Bacteria</taxon>
        <taxon>Bacillati</taxon>
        <taxon>Bacillota</taxon>
        <taxon>Bacilli</taxon>
        <taxon>Bacillales</taxon>
        <taxon>Paenibacillaceae</taxon>
        <taxon>Paenibacillus</taxon>
    </lineage>
</organism>
<dbReference type="EMBL" id="JAROCD010000006">
    <property type="protein sequence ID" value="MDN4602396.1"/>
    <property type="molecule type" value="Genomic_DNA"/>
</dbReference>
<protein>
    <submittedName>
        <fullName evidence="1">Uncharacterized protein</fullName>
    </submittedName>
</protein>
<comment type="caution">
    <text evidence="1">The sequence shown here is derived from an EMBL/GenBank/DDBJ whole genome shotgun (WGS) entry which is preliminary data.</text>
</comment>
<name>A0ABT8JBB8_9BACL</name>
<accession>A0ABT8JBB8</accession>
<reference evidence="1" key="1">
    <citation type="submission" date="2023-03" db="EMBL/GenBank/DDBJ databases">
        <title>MT1 and MT2 Draft Genomes of Novel Species.</title>
        <authorList>
            <person name="Venkateswaran K."/>
        </authorList>
    </citation>
    <scope>NUCLEOTIDE SEQUENCE</scope>
    <source>
        <strain evidence="1">F6_3S_P_1C</strain>
    </source>
</reference>
<evidence type="ECO:0000313" key="1">
    <source>
        <dbReference type="EMBL" id="MDN4602396.1"/>
    </source>
</evidence>